<keyword evidence="1" id="KW-1133">Transmembrane helix</keyword>
<feature type="non-terminal residue" evidence="2">
    <location>
        <position position="1"/>
    </location>
</feature>
<protein>
    <submittedName>
        <fullName evidence="2">Uncharacterized protein</fullName>
    </submittedName>
</protein>
<dbReference type="AlphaFoldDB" id="A0A418KKS4"/>
<keyword evidence="3" id="KW-1185">Reference proteome</keyword>
<proteinExistence type="predicted"/>
<evidence type="ECO:0000313" key="2">
    <source>
        <dbReference type="EMBL" id="RIQ16897.1"/>
    </source>
</evidence>
<gene>
    <name evidence="2" type="ORF">DY240_22615</name>
</gene>
<keyword evidence="1" id="KW-0812">Transmembrane</keyword>
<dbReference type="EMBL" id="QUAL01000227">
    <property type="protein sequence ID" value="RIQ16897.1"/>
    <property type="molecule type" value="Genomic_DNA"/>
</dbReference>
<comment type="caution">
    <text evidence="2">The sequence shown here is derived from an EMBL/GenBank/DDBJ whole genome shotgun (WGS) entry which is preliminary data.</text>
</comment>
<evidence type="ECO:0000256" key="1">
    <source>
        <dbReference type="SAM" id="Phobius"/>
    </source>
</evidence>
<name>A0A418KKS4_9ACTN</name>
<reference evidence="2 3" key="1">
    <citation type="submission" date="2018-09" db="EMBL/GenBank/DDBJ databases">
        <title>Isolation, diversity and antifungal activity of actinobacteria from wheat.</title>
        <authorList>
            <person name="Han C."/>
        </authorList>
    </citation>
    <scope>NUCLEOTIDE SEQUENCE [LARGE SCALE GENOMIC DNA]</scope>
    <source>
        <strain evidence="2 3">NEAU-YY265</strain>
    </source>
</reference>
<feature type="transmembrane region" description="Helical" evidence="1">
    <location>
        <begin position="26"/>
        <end position="42"/>
    </location>
</feature>
<sequence length="68" mass="6723">ARLVAVVVLAAASVLVVLGPGRPPGWAWAGLGLVGALVVTALRGGGPTPFRAAMAIALVDVVLLVLRS</sequence>
<organism evidence="2 3">
    <name type="scientific">Jiangella rhizosphaerae</name>
    <dbReference type="NCBI Taxonomy" id="2293569"/>
    <lineage>
        <taxon>Bacteria</taxon>
        <taxon>Bacillati</taxon>
        <taxon>Actinomycetota</taxon>
        <taxon>Actinomycetes</taxon>
        <taxon>Jiangellales</taxon>
        <taxon>Jiangellaceae</taxon>
        <taxon>Jiangella</taxon>
    </lineage>
</organism>
<evidence type="ECO:0000313" key="3">
    <source>
        <dbReference type="Proteomes" id="UP000284057"/>
    </source>
</evidence>
<keyword evidence="1" id="KW-0472">Membrane</keyword>
<dbReference type="Proteomes" id="UP000284057">
    <property type="component" value="Unassembled WGS sequence"/>
</dbReference>
<accession>A0A418KKS4</accession>